<protein>
    <submittedName>
        <fullName evidence="1">Uncharacterized protein</fullName>
    </submittedName>
</protein>
<dbReference type="Proteomes" id="UP000807115">
    <property type="component" value="Chromosome 4"/>
</dbReference>
<accession>A0A921UIJ2</accession>
<dbReference type="AlphaFoldDB" id="A0A921UIJ2"/>
<comment type="caution">
    <text evidence="1">The sequence shown here is derived from an EMBL/GenBank/DDBJ whole genome shotgun (WGS) entry which is preliminary data.</text>
</comment>
<reference evidence="1" key="1">
    <citation type="journal article" date="2019" name="BMC Genomics">
        <title>A new reference genome for Sorghum bicolor reveals high levels of sequence similarity between sweet and grain genotypes: implications for the genetics of sugar metabolism.</title>
        <authorList>
            <person name="Cooper E.A."/>
            <person name="Brenton Z.W."/>
            <person name="Flinn B.S."/>
            <person name="Jenkins J."/>
            <person name="Shu S."/>
            <person name="Flowers D."/>
            <person name="Luo F."/>
            <person name="Wang Y."/>
            <person name="Xia P."/>
            <person name="Barry K."/>
            <person name="Daum C."/>
            <person name="Lipzen A."/>
            <person name="Yoshinaga Y."/>
            <person name="Schmutz J."/>
            <person name="Saski C."/>
            <person name="Vermerris W."/>
            <person name="Kresovich S."/>
        </authorList>
    </citation>
    <scope>NUCLEOTIDE SEQUENCE</scope>
</reference>
<reference evidence="1" key="2">
    <citation type="submission" date="2020-10" db="EMBL/GenBank/DDBJ databases">
        <authorList>
            <person name="Cooper E.A."/>
            <person name="Brenton Z.W."/>
            <person name="Flinn B.S."/>
            <person name="Jenkins J."/>
            <person name="Shu S."/>
            <person name="Flowers D."/>
            <person name="Luo F."/>
            <person name="Wang Y."/>
            <person name="Xia P."/>
            <person name="Barry K."/>
            <person name="Daum C."/>
            <person name="Lipzen A."/>
            <person name="Yoshinaga Y."/>
            <person name="Schmutz J."/>
            <person name="Saski C."/>
            <person name="Vermerris W."/>
            <person name="Kresovich S."/>
        </authorList>
    </citation>
    <scope>NUCLEOTIDE SEQUENCE</scope>
</reference>
<sequence length="156" mass="17294">MVNERVLQEFLAALSTCVWPLATAFSTLYTCQVSSLLILGGTWLGGQLCTGTTDDSREITEYQIESVSPDQARLVMDGSMDGRAVIGWMGEKREAEIFHGSLYPCPCEGTVLYCYTALQCPKVLHSPHRHTLSVGILPCNRQMRERRSLACSTIMD</sequence>
<name>A0A921UIJ2_SORBI</name>
<proteinExistence type="predicted"/>
<evidence type="ECO:0000313" key="2">
    <source>
        <dbReference type="Proteomes" id="UP000807115"/>
    </source>
</evidence>
<gene>
    <name evidence="1" type="ORF">BDA96_04G187400</name>
</gene>
<organism evidence="1 2">
    <name type="scientific">Sorghum bicolor</name>
    <name type="common">Sorghum</name>
    <name type="synonym">Sorghum vulgare</name>
    <dbReference type="NCBI Taxonomy" id="4558"/>
    <lineage>
        <taxon>Eukaryota</taxon>
        <taxon>Viridiplantae</taxon>
        <taxon>Streptophyta</taxon>
        <taxon>Embryophyta</taxon>
        <taxon>Tracheophyta</taxon>
        <taxon>Spermatophyta</taxon>
        <taxon>Magnoliopsida</taxon>
        <taxon>Liliopsida</taxon>
        <taxon>Poales</taxon>
        <taxon>Poaceae</taxon>
        <taxon>PACMAD clade</taxon>
        <taxon>Panicoideae</taxon>
        <taxon>Andropogonodae</taxon>
        <taxon>Andropogoneae</taxon>
        <taxon>Sorghinae</taxon>
        <taxon>Sorghum</taxon>
    </lineage>
</organism>
<evidence type="ECO:0000313" key="1">
    <source>
        <dbReference type="EMBL" id="KAG0533367.1"/>
    </source>
</evidence>
<dbReference type="EMBL" id="CM027683">
    <property type="protein sequence ID" value="KAG0533367.1"/>
    <property type="molecule type" value="Genomic_DNA"/>
</dbReference>